<feature type="signal peptide" evidence="1">
    <location>
        <begin position="1"/>
        <end position="21"/>
    </location>
</feature>
<dbReference type="OMA" id="HSIAAQF"/>
<dbReference type="EMBL" id="DF237593">
    <property type="protein sequence ID" value="GAQ90476.1"/>
    <property type="molecule type" value="Genomic_DNA"/>
</dbReference>
<proteinExistence type="predicted"/>
<gene>
    <name evidence="2" type="ORF">KFL_006440030</name>
</gene>
<organism evidence="2 3">
    <name type="scientific">Klebsormidium nitens</name>
    <name type="common">Green alga</name>
    <name type="synonym">Ulothrix nitens</name>
    <dbReference type="NCBI Taxonomy" id="105231"/>
    <lineage>
        <taxon>Eukaryota</taxon>
        <taxon>Viridiplantae</taxon>
        <taxon>Streptophyta</taxon>
        <taxon>Klebsormidiophyceae</taxon>
        <taxon>Klebsormidiales</taxon>
        <taxon>Klebsormidiaceae</taxon>
        <taxon>Klebsormidium</taxon>
    </lineage>
</organism>
<dbReference type="OrthoDB" id="1923093at2759"/>
<keyword evidence="3" id="KW-1185">Reference proteome</keyword>
<keyword evidence="1" id="KW-0732">Signal</keyword>
<name>A0A1Y1INW9_KLENI</name>
<evidence type="ECO:0000256" key="1">
    <source>
        <dbReference type="SAM" id="SignalP"/>
    </source>
</evidence>
<evidence type="ECO:0000313" key="3">
    <source>
        <dbReference type="Proteomes" id="UP000054558"/>
    </source>
</evidence>
<reference evidence="2 3" key="1">
    <citation type="journal article" date="2014" name="Nat. Commun.">
        <title>Klebsormidium flaccidum genome reveals primary factors for plant terrestrial adaptation.</title>
        <authorList>
            <person name="Hori K."/>
            <person name="Maruyama F."/>
            <person name="Fujisawa T."/>
            <person name="Togashi T."/>
            <person name="Yamamoto N."/>
            <person name="Seo M."/>
            <person name="Sato S."/>
            <person name="Yamada T."/>
            <person name="Mori H."/>
            <person name="Tajima N."/>
            <person name="Moriyama T."/>
            <person name="Ikeuchi M."/>
            <person name="Watanabe M."/>
            <person name="Wada H."/>
            <person name="Kobayashi K."/>
            <person name="Saito M."/>
            <person name="Masuda T."/>
            <person name="Sasaki-Sekimoto Y."/>
            <person name="Mashiguchi K."/>
            <person name="Awai K."/>
            <person name="Shimojima M."/>
            <person name="Masuda S."/>
            <person name="Iwai M."/>
            <person name="Nobusawa T."/>
            <person name="Narise T."/>
            <person name="Kondo S."/>
            <person name="Saito H."/>
            <person name="Sato R."/>
            <person name="Murakawa M."/>
            <person name="Ihara Y."/>
            <person name="Oshima-Yamada Y."/>
            <person name="Ohtaka K."/>
            <person name="Satoh M."/>
            <person name="Sonobe K."/>
            <person name="Ishii M."/>
            <person name="Ohtani R."/>
            <person name="Kanamori-Sato M."/>
            <person name="Honoki R."/>
            <person name="Miyazaki D."/>
            <person name="Mochizuki H."/>
            <person name="Umetsu J."/>
            <person name="Higashi K."/>
            <person name="Shibata D."/>
            <person name="Kamiya Y."/>
            <person name="Sato N."/>
            <person name="Nakamura Y."/>
            <person name="Tabata S."/>
            <person name="Ida S."/>
            <person name="Kurokawa K."/>
            <person name="Ohta H."/>
        </authorList>
    </citation>
    <scope>NUCLEOTIDE SEQUENCE [LARGE SCALE GENOMIC DNA]</scope>
    <source>
        <strain evidence="2 3">NIES-2285</strain>
    </source>
</reference>
<dbReference type="Proteomes" id="UP000054558">
    <property type="component" value="Unassembled WGS sequence"/>
</dbReference>
<dbReference type="AlphaFoldDB" id="A0A1Y1INW9"/>
<evidence type="ECO:0000313" key="2">
    <source>
        <dbReference type="EMBL" id="GAQ90476.1"/>
    </source>
</evidence>
<protein>
    <submittedName>
        <fullName evidence="2">Uncharacterized protein</fullName>
    </submittedName>
</protein>
<sequence>MAPRALATLFFVVLAVTSASAQTSCRGIGADVLTGAIGMLTDTSRSLQSVAQFTPTNFQQQVPQLAQGFVNIANSVQMVLTLQGFVPAGFTYPDADAQKIVATLKTFVAVHQQLLAIVIGDKGFLAGAPYTAGFFEPIRLGLVVLEQQVDAFALKLINMMPTQKTEGQKQSDLLTGSIENARIEYSTPYFSVTVNSGTSNVTQGVGPLNVPLPGGRKMAL</sequence>
<accession>A0A1Y1INW9</accession>
<feature type="chain" id="PRO_5013118637" evidence="1">
    <location>
        <begin position="22"/>
        <end position="220"/>
    </location>
</feature>